<sequence>MPSMEETKRRVKESLEKQSTGPDHDDILKSLQDEIDKHNAVKDDIQRSMRTNKSEHDDRSRESSAPSMRFRFKSGTSDPTKRMHRPRHGSHKHREKRRRTRNESTDNKEGSHPFPREPTNLDRPDLNSTDAFRESLFDALADDEGAQYWESVYNQPIHVYPRPTIQTAKGELEEMNDEEYAAYVKTKMWEKKNPHIVLERERSERRRKEQEEEKTKEREQFVRMKERAAWERAQRGDRRERRRSNDDKHEHIFTGQANNMSEGRKSNSEEQAAAWSRYLEAWGQLQQELLSEHDSPTTGPAASQRIPWPVFAAKQVLKPNVEEFMRNPPLDEERSLLTVLKAERVRWHPDKVQQRFRGTVDEGTMKLVTGVFQVIDSLFEEERKRISLTV</sequence>
<dbReference type="PANTHER" id="PTHR15263:SF1">
    <property type="entry name" value="NF-KAPPA-B INHIBITOR-LIKE PROTEIN 1"/>
    <property type="match status" value="1"/>
</dbReference>
<dbReference type="EMBL" id="CP138588">
    <property type="protein sequence ID" value="WPH02864.1"/>
    <property type="molecule type" value="Genomic_DNA"/>
</dbReference>
<keyword evidence="2" id="KW-0597">Phosphoprotein</keyword>
<dbReference type="GO" id="GO:0043124">
    <property type="term" value="P:negative regulation of canonical NF-kappaB signal transduction"/>
    <property type="evidence" value="ECO:0007669"/>
    <property type="project" value="InterPro"/>
</dbReference>
<evidence type="ECO:0000256" key="1">
    <source>
        <dbReference type="ARBA" id="ARBA00004123"/>
    </source>
</evidence>
<keyword evidence="8" id="KW-1185">Reference proteome</keyword>
<feature type="region of interest" description="Disordered" evidence="6">
    <location>
        <begin position="226"/>
        <end position="269"/>
    </location>
</feature>
<organism evidence="7 8">
    <name type="scientific">Acrodontium crateriforme</name>
    <dbReference type="NCBI Taxonomy" id="150365"/>
    <lineage>
        <taxon>Eukaryota</taxon>
        <taxon>Fungi</taxon>
        <taxon>Dikarya</taxon>
        <taxon>Ascomycota</taxon>
        <taxon>Pezizomycotina</taxon>
        <taxon>Dothideomycetes</taxon>
        <taxon>Dothideomycetidae</taxon>
        <taxon>Mycosphaerellales</taxon>
        <taxon>Teratosphaeriaceae</taxon>
        <taxon>Acrodontium</taxon>
    </lineage>
</organism>
<name>A0AAQ3R9C5_9PEZI</name>
<evidence type="ECO:0008006" key="9">
    <source>
        <dbReference type="Google" id="ProtNLM"/>
    </source>
</evidence>
<dbReference type="GO" id="GO:0005634">
    <property type="term" value="C:nucleus"/>
    <property type="evidence" value="ECO:0007669"/>
    <property type="project" value="UniProtKB-SubCell"/>
</dbReference>
<keyword evidence="4" id="KW-0040">ANK repeat</keyword>
<feature type="compositionally biased region" description="Basic and acidic residues" evidence="6">
    <location>
        <begin position="1"/>
        <end position="62"/>
    </location>
</feature>
<evidence type="ECO:0000256" key="3">
    <source>
        <dbReference type="ARBA" id="ARBA00022737"/>
    </source>
</evidence>
<dbReference type="PANTHER" id="PTHR15263">
    <property type="entry name" value="I-KAPPA-B-LIKE PROTEIN IKBL"/>
    <property type="match status" value="1"/>
</dbReference>
<keyword evidence="5" id="KW-0539">Nucleus</keyword>
<gene>
    <name evidence="7" type="ORF">R9X50_00573200</name>
</gene>
<evidence type="ECO:0000256" key="4">
    <source>
        <dbReference type="ARBA" id="ARBA00023043"/>
    </source>
</evidence>
<keyword evidence="3" id="KW-0677">Repeat</keyword>
<proteinExistence type="predicted"/>
<feature type="compositionally biased region" description="Basic residues" evidence="6">
    <location>
        <begin position="82"/>
        <end position="100"/>
    </location>
</feature>
<dbReference type="Proteomes" id="UP001303373">
    <property type="component" value="Chromosome 9"/>
</dbReference>
<feature type="region of interest" description="Disordered" evidence="6">
    <location>
        <begin position="201"/>
        <end position="220"/>
    </location>
</feature>
<dbReference type="InterPro" id="IPR038753">
    <property type="entry name" value="NFKBIL1"/>
</dbReference>
<feature type="compositionally biased region" description="Basic and acidic residues" evidence="6">
    <location>
        <begin position="101"/>
        <end position="129"/>
    </location>
</feature>
<evidence type="ECO:0000256" key="2">
    <source>
        <dbReference type="ARBA" id="ARBA00022553"/>
    </source>
</evidence>
<feature type="compositionally biased region" description="Basic and acidic residues" evidence="6">
    <location>
        <begin position="226"/>
        <end position="252"/>
    </location>
</feature>
<reference evidence="7 8" key="1">
    <citation type="submission" date="2023-11" db="EMBL/GenBank/DDBJ databases">
        <title>An acidophilic fungus is an integral part of prey digestion in a carnivorous sundew plant.</title>
        <authorList>
            <person name="Tsai I.J."/>
        </authorList>
    </citation>
    <scope>NUCLEOTIDE SEQUENCE [LARGE SCALE GENOMIC DNA]</scope>
    <source>
        <strain evidence="7">169a</strain>
    </source>
</reference>
<evidence type="ECO:0000313" key="8">
    <source>
        <dbReference type="Proteomes" id="UP001303373"/>
    </source>
</evidence>
<accession>A0AAQ3R9C5</accession>
<dbReference type="AlphaFoldDB" id="A0AAQ3R9C5"/>
<evidence type="ECO:0000256" key="6">
    <source>
        <dbReference type="SAM" id="MobiDB-lite"/>
    </source>
</evidence>
<protein>
    <recommendedName>
        <fullName evidence="9">NF-kappa-B inhibitor-like protein 1</fullName>
    </recommendedName>
</protein>
<feature type="region of interest" description="Disordered" evidence="6">
    <location>
        <begin position="1"/>
        <end position="129"/>
    </location>
</feature>
<comment type="subcellular location">
    <subcellularLocation>
        <location evidence="1">Nucleus</location>
    </subcellularLocation>
</comment>
<evidence type="ECO:0000313" key="7">
    <source>
        <dbReference type="EMBL" id="WPH02864.1"/>
    </source>
</evidence>
<evidence type="ECO:0000256" key="5">
    <source>
        <dbReference type="ARBA" id="ARBA00023242"/>
    </source>
</evidence>